<sequence length="90" mass="9994">MSSNTKSTSKTDESNLSYSTTYNPWNLLFKPRNRTNSEHSVTSTTSSQGQIEPPAPGFREQVKPSVSDFVIIKVTVVVTGARRIDDNVFL</sequence>
<evidence type="ECO:0000256" key="1">
    <source>
        <dbReference type="SAM" id="MobiDB-lite"/>
    </source>
</evidence>
<feature type="compositionally biased region" description="Polar residues" evidence="1">
    <location>
        <begin position="38"/>
        <end position="50"/>
    </location>
</feature>
<dbReference type="Proteomes" id="UP000299102">
    <property type="component" value="Unassembled WGS sequence"/>
</dbReference>
<keyword evidence="3" id="KW-1185">Reference proteome</keyword>
<proteinExistence type="predicted"/>
<name>A0A4C1YQ03_EUMVA</name>
<dbReference type="OrthoDB" id="7420897at2759"/>
<organism evidence="2 3">
    <name type="scientific">Eumeta variegata</name>
    <name type="common">Bagworm moth</name>
    <name type="synonym">Eumeta japonica</name>
    <dbReference type="NCBI Taxonomy" id="151549"/>
    <lineage>
        <taxon>Eukaryota</taxon>
        <taxon>Metazoa</taxon>
        <taxon>Ecdysozoa</taxon>
        <taxon>Arthropoda</taxon>
        <taxon>Hexapoda</taxon>
        <taxon>Insecta</taxon>
        <taxon>Pterygota</taxon>
        <taxon>Neoptera</taxon>
        <taxon>Endopterygota</taxon>
        <taxon>Lepidoptera</taxon>
        <taxon>Glossata</taxon>
        <taxon>Ditrysia</taxon>
        <taxon>Tineoidea</taxon>
        <taxon>Psychidae</taxon>
        <taxon>Oiketicinae</taxon>
        <taxon>Eumeta</taxon>
    </lineage>
</organism>
<feature type="region of interest" description="Disordered" evidence="1">
    <location>
        <begin position="26"/>
        <end position="61"/>
    </location>
</feature>
<gene>
    <name evidence="2" type="ORF">EVAR_63329_1</name>
</gene>
<comment type="caution">
    <text evidence="2">The sequence shown here is derived from an EMBL/GenBank/DDBJ whole genome shotgun (WGS) entry which is preliminary data.</text>
</comment>
<dbReference type="AlphaFoldDB" id="A0A4C1YQ03"/>
<evidence type="ECO:0000313" key="2">
    <source>
        <dbReference type="EMBL" id="GBP76982.1"/>
    </source>
</evidence>
<protein>
    <submittedName>
        <fullName evidence="2">Uncharacterized protein</fullName>
    </submittedName>
</protein>
<accession>A0A4C1YQ03</accession>
<reference evidence="2 3" key="1">
    <citation type="journal article" date="2019" name="Commun. Biol.">
        <title>The bagworm genome reveals a unique fibroin gene that provides high tensile strength.</title>
        <authorList>
            <person name="Kono N."/>
            <person name="Nakamura H."/>
            <person name="Ohtoshi R."/>
            <person name="Tomita M."/>
            <person name="Numata K."/>
            <person name="Arakawa K."/>
        </authorList>
    </citation>
    <scope>NUCLEOTIDE SEQUENCE [LARGE SCALE GENOMIC DNA]</scope>
</reference>
<feature type="region of interest" description="Disordered" evidence="1">
    <location>
        <begin position="1"/>
        <end position="20"/>
    </location>
</feature>
<evidence type="ECO:0000313" key="3">
    <source>
        <dbReference type="Proteomes" id="UP000299102"/>
    </source>
</evidence>
<dbReference type="EMBL" id="BGZK01001312">
    <property type="protein sequence ID" value="GBP76982.1"/>
    <property type="molecule type" value="Genomic_DNA"/>
</dbReference>